<name>X0UQW1_9ZZZZ</name>
<dbReference type="AlphaFoldDB" id="X0UQW1"/>
<evidence type="ECO:0000313" key="1">
    <source>
        <dbReference type="EMBL" id="GAF90880.1"/>
    </source>
</evidence>
<sequence>PIITETADAIWDRVHLLRWNRQFDEAERDIALPDKLRKEYSGILNWLIKGCIRWQESERKIIRPNSVMQAGIEYRAESDPLEDFMATKCELNARFTTTVKTIKEAYKDWCGYENIKDMVSTRNFNDYLRERGCVMKPIRLDGKVAKCWVGIGLQENESDL</sequence>
<evidence type="ECO:0008006" key="2">
    <source>
        <dbReference type="Google" id="ProtNLM"/>
    </source>
</evidence>
<protein>
    <recommendedName>
        <fullName evidence="2">DNA primase/nucleoside triphosphatase C-terminal domain-containing protein</fullName>
    </recommendedName>
</protein>
<gene>
    <name evidence="1" type="ORF">S01H1_20929</name>
</gene>
<organism evidence="1">
    <name type="scientific">marine sediment metagenome</name>
    <dbReference type="NCBI Taxonomy" id="412755"/>
    <lineage>
        <taxon>unclassified sequences</taxon>
        <taxon>metagenomes</taxon>
        <taxon>ecological metagenomes</taxon>
    </lineage>
</organism>
<proteinExistence type="predicted"/>
<comment type="caution">
    <text evidence="1">The sequence shown here is derived from an EMBL/GenBank/DDBJ whole genome shotgun (WGS) entry which is preliminary data.</text>
</comment>
<accession>X0UQW1</accession>
<reference evidence="1" key="1">
    <citation type="journal article" date="2014" name="Front. Microbiol.">
        <title>High frequency of phylogenetically diverse reductive dehalogenase-homologous genes in deep subseafloor sedimentary metagenomes.</title>
        <authorList>
            <person name="Kawai M."/>
            <person name="Futagami T."/>
            <person name="Toyoda A."/>
            <person name="Takaki Y."/>
            <person name="Nishi S."/>
            <person name="Hori S."/>
            <person name="Arai W."/>
            <person name="Tsubouchi T."/>
            <person name="Morono Y."/>
            <person name="Uchiyama I."/>
            <person name="Ito T."/>
            <person name="Fujiyama A."/>
            <person name="Inagaki F."/>
            <person name="Takami H."/>
        </authorList>
    </citation>
    <scope>NUCLEOTIDE SEQUENCE</scope>
    <source>
        <strain evidence="1">Expedition CK06-06</strain>
    </source>
</reference>
<feature type="non-terminal residue" evidence="1">
    <location>
        <position position="1"/>
    </location>
</feature>
<dbReference type="EMBL" id="BARS01011523">
    <property type="protein sequence ID" value="GAF90880.1"/>
    <property type="molecule type" value="Genomic_DNA"/>
</dbReference>